<accession>T1K4K4</accession>
<dbReference type="Gene3D" id="3.40.525.10">
    <property type="entry name" value="CRAL-TRIO lipid binding domain"/>
    <property type="match status" value="1"/>
</dbReference>
<evidence type="ECO:0000313" key="2">
    <source>
        <dbReference type="EnsemblMetazoa" id="tetur05g02930.1"/>
    </source>
</evidence>
<dbReference type="InterPro" id="IPR001251">
    <property type="entry name" value="CRAL-TRIO_dom"/>
</dbReference>
<keyword evidence="3" id="KW-1185">Reference proteome</keyword>
<dbReference type="OrthoDB" id="75724at2759"/>
<dbReference type="Proteomes" id="UP000015104">
    <property type="component" value="Unassembled WGS sequence"/>
</dbReference>
<dbReference type="GO" id="GO:0140284">
    <property type="term" value="C:endoplasmic reticulum-endosome membrane contact site"/>
    <property type="evidence" value="ECO:0007669"/>
    <property type="project" value="TreeGrafter"/>
</dbReference>
<dbReference type="InterPro" id="IPR053012">
    <property type="entry name" value="ER-organelle_contact"/>
</dbReference>
<feature type="domain" description="CRAL-TRIO" evidence="1">
    <location>
        <begin position="91"/>
        <end position="240"/>
    </location>
</feature>
<dbReference type="eggNOG" id="KOG1471">
    <property type="taxonomic scope" value="Eukaryota"/>
</dbReference>
<dbReference type="PROSITE" id="PS50191">
    <property type="entry name" value="CRAL_TRIO"/>
    <property type="match status" value="1"/>
</dbReference>
<name>T1K4K4_TETUR</name>
<dbReference type="SMART" id="SM00516">
    <property type="entry name" value="SEC14"/>
    <property type="match status" value="1"/>
</dbReference>
<dbReference type="SUPFAM" id="SSF46938">
    <property type="entry name" value="CRAL/TRIO N-terminal domain"/>
    <property type="match status" value="1"/>
</dbReference>
<proteinExistence type="predicted"/>
<reference evidence="3" key="1">
    <citation type="submission" date="2011-08" db="EMBL/GenBank/DDBJ databases">
        <authorList>
            <person name="Rombauts S."/>
        </authorList>
    </citation>
    <scope>NUCLEOTIDE SEQUENCE</scope>
    <source>
        <strain evidence="3">London</strain>
    </source>
</reference>
<dbReference type="EnsemblMetazoa" id="tetur05g02930.1">
    <property type="protein sequence ID" value="tetur05g02930.1"/>
    <property type="gene ID" value="tetur05g02930"/>
</dbReference>
<dbReference type="AlphaFoldDB" id="T1K4K4"/>
<dbReference type="InterPro" id="IPR036865">
    <property type="entry name" value="CRAL-TRIO_dom_sf"/>
</dbReference>
<dbReference type="KEGG" id="tut:107360685"/>
<protein>
    <recommendedName>
        <fullName evidence="1">CRAL-TRIO domain-containing protein</fullName>
    </recommendedName>
</protein>
<dbReference type="PANTHER" id="PTHR46384">
    <property type="entry name" value="MOTILE SPERM DOMAIN-CONTAINING PROTEIN 2"/>
    <property type="match status" value="1"/>
</dbReference>
<organism evidence="2 3">
    <name type="scientific">Tetranychus urticae</name>
    <name type="common">Two-spotted spider mite</name>
    <dbReference type="NCBI Taxonomy" id="32264"/>
    <lineage>
        <taxon>Eukaryota</taxon>
        <taxon>Metazoa</taxon>
        <taxon>Ecdysozoa</taxon>
        <taxon>Arthropoda</taxon>
        <taxon>Chelicerata</taxon>
        <taxon>Arachnida</taxon>
        <taxon>Acari</taxon>
        <taxon>Acariformes</taxon>
        <taxon>Trombidiformes</taxon>
        <taxon>Prostigmata</taxon>
        <taxon>Eleutherengona</taxon>
        <taxon>Raphignathae</taxon>
        <taxon>Tetranychoidea</taxon>
        <taxon>Tetranychidae</taxon>
        <taxon>Tetranychus</taxon>
    </lineage>
</organism>
<reference evidence="2" key="2">
    <citation type="submission" date="2015-06" db="UniProtKB">
        <authorList>
            <consortium name="EnsemblMetazoa"/>
        </authorList>
    </citation>
    <scope>IDENTIFICATION</scope>
</reference>
<dbReference type="InterPro" id="IPR036273">
    <property type="entry name" value="CRAL/TRIO_N_dom_sf"/>
</dbReference>
<dbReference type="GO" id="GO:0012505">
    <property type="term" value="C:endomembrane system"/>
    <property type="evidence" value="ECO:0007669"/>
    <property type="project" value="TreeGrafter"/>
</dbReference>
<dbReference type="EMBL" id="CAEY01001579">
    <property type="status" value="NOT_ANNOTATED_CDS"/>
    <property type="molecule type" value="Genomic_DNA"/>
</dbReference>
<dbReference type="SUPFAM" id="SSF52087">
    <property type="entry name" value="CRAL/TRIO domain"/>
    <property type="match status" value="1"/>
</dbReference>
<dbReference type="HOGENOM" id="CLU_014001_7_0_1"/>
<evidence type="ECO:0000313" key="3">
    <source>
        <dbReference type="Proteomes" id="UP000015104"/>
    </source>
</evidence>
<sequence>MIRDRLTRTIDQSAIDLLKKEFSKKTAAEPDLFDPVDLQKVEEDDWWAYRFLAVNSLNQDAALDNMVQSMKWRKEHNFHSFKMNYFPDMFFRTGALFQYETDKQGRPSLILRIKFVRKIKDIQSAIEQFVDHTLWSIDETANGNGWILIFDFKDAGLQNADFDLLHYLINALKIHFPFGVDSVLVVDLPWILKAFWSMVKTWIPNEGGNLVQFMTRKKLKEHFDESNLPDFLDGKCKRPYQGDRVVPNGSPDVYHFGSKVMNVPENKIESIVKIYESIMA</sequence>
<dbReference type="CDD" id="cd00170">
    <property type="entry name" value="SEC14"/>
    <property type="match status" value="1"/>
</dbReference>
<evidence type="ECO:0000259" key="1">
    <source>
        <dbReference type="PROSITE" id="PS50191"/>
    </source>
</evidence>
<dbReference type="PANTHER" id="PTHR46384:SF1">
    <property type="entry name" value="MOTILE SPERM DOMAIN-CONTAINING PROTEIN 2"/>
    <property type="match status" value="1"/>
</dbReference>
<dbReference type="OMA" id="GVHERTD"/>
<dbReference type="Pfam" id="PF00650">
    <property type="entry name" value="CRAL_TRIO"/>
    <property type="match status" value="1"/>
</dbReference>
<gene>
    <name evidence="2" type="primary">107360685</name>
</gene>